<reference evidence="1 2" key="1">
    <citation type="submission" date="2014-06" db="EMBL/GenBank/DDBJ databases">
        <authorList>
            <person name="Swart Estienne"/>
        </authorList>
    </citation>
    <scope>NUCLEOTIDE SEQUENCE [LARGE SCALE GENOMIC DNA]</scope>
    <source>
        <strain evidence="1 2">130c</strain>
    </source>
</reference>
<sequence length="80" mass="8605">MQAVHDGNVGGQAPLPLSVFSCTNGEVSHCPNCQANMIKVRKCSTWTIVVGCLTGCQGLNSYYSWKKEMKCLGCAHTVVI</sequence>
<keyword evidence="2" id="KW-1185">Reference proteome</keyword>
<dbReference type="AlphaFoldDB" id="A0A078B5Z1"/>
<organism evidence="1 2">
    <name type="scientific">Stylonychia lemnae</name>
    <name type="common">Ciliate</name>
    <dbReference type="NCBI Taxonomy" id="5949"/>
    <lineage>
        <taxon>Eukaryota</taxon>
        <taxon>Sar</taxon>
        <taxon>Alveolata</taxon>
        <taxon>Ciliophora</taxon>
        <taxon>Intramacronucleata</taxon>
        <taxon>Spirotrichea</taxon>
        <taxon>Stichotrichia</taxon>
        <taxon>Sporadotrichida</taxon>
        <taxon>Oxytrichidae</taxon>
        <taxon>Stylonychinae</taxon>
        <taxon>Stylonychia</taxon>
    </lineage>
</organism>
<accession>A0A078B5Z1</accession>
<gene>
    <name evidence="1" type="primary">Contig1590.g61</name>
    <name evidence="1" type="ORF">STYLEM_18038</name>
</gene>
<proteinExistence type="predicted"/>
<evidence type="ECO:0008006" key="3">
    <source>
        <dbReference type="Google" id="ProtNLM"/>
    </source>
</evidence>
<name>A0A078B5Z1_STYLE</name>
<evidence type="ECO:0000313" key="2">
    <source>
        <dbReference type="Proteomes" id="UP000039865"/>
    </source>
</evidence>
<dbReference type="EMBL" id="CCKQ01017026">
    <property type="protein sequence ID" value="CDW88913.1"/>
    <property type="molecule type" value="Genomic_DNA"/>
</dbReference>
<dbReference type="InParanoid" id="A0A078B5Z1"/>
<protein>
    <recommendedName>
        <fullName evidence="3">LITAF domain-containing protein</fullName>
    </recommendedName>
</protein>
<dbReference type="Proteomes" id="UP000039865">
    <property type="component" value="Unassembled WGS sequence"/>
</dbReference>
<evidence type="ECO:0000313" key="1">
    <source>
        <dbReference type="EMBL" id="CDW88913.1"/>
    </source>
</evidence>